<proteinExistence type="predicted"/>
<reference evidence="5" key="2">
    <citation type="submission" date="2019-06" db="EMBL/GenBank/DDBJ databases">
        <title>Genomics analysis of Aphanomyces spp. identifies a new class of oomycete effector associated with host adaptation.</title>
        <authorList>
            <person name="Gaulin E."/>
        </authorList>
    </citation>
    <scope>NUCLEOTIDE SEQUENCE</scope>
    <source>
        <strain evidence="5">CBS 578.67</strain>
    </source>
</reference>
<keyword evidence="7" id="KW-1185">Reference proteome</keyword>
<protein>
    <submittedName>
        <fullName evidence="6">Aste57867_23833 protein</fullName>
    </submittedName>
</protein>
<reference evidence="6 7" key="1">
    <citation type="submission" date="2019-03" db="EMBL/GenBank/DDBJ databases">
        <authorList>
            <person name="Gaulin E."/>
            <person name="Dumas B."/>
        </authorList>
    </citation>
    <scope>NUCLEOTIDE SEQUENCE [LARGE SCALE GENOMIC DNA]</scope>
    <source>
        <strain evidence="6">CBS 568.67</strain>
    </source>
</reference>
<dbReference type="Pfam" id="PF16575">
    <property type="entry name" value="CLP1_P"/>
    <property type="match status" value="1"/>
</dbReference>
<feature type="domain" description="Clp1 P-loop" evidence="4">
    <location>
        <begin position="33"/>
        <end position="237"/>
    </location>
</feature>
<dbReference type="InterPro" id="IPR045116">
    <property type="entry name" value="Clp1/Grc3"/>
</dbReference>
<dbReference type="SUPFAM" id="SSF52540">
    <property type="entry name" value="P-loop containing nucleoside triphosphate hydrolases"/>
    <property type="match status" value="2"/>
</dbReference>
<feature type="domain" description="Clp1 C-terminal" evidence="3">
    <location>
        <begin position="263"/>
        <end position="342"/>
    </location>
</feature>
<evidence type="ECO:0000313" key="7">
    <source>
        <dbReference type="Proteomes" id="UP000332933"/>
    </source>
</evidence>
<dbReference type="PANTHER" id="PTHR12755:SF6">
    <property type="entry name" value="POLYRIBONUCLEOTIDE 5'-HYDROXYL-KINASE CLP1"/>
    <property type="match status" value="1"/>
</dbReference>
<keyword evidence="1" id="KW-0547">Nucleotide-binding</keyword>
<evidence type="ECO:0000313" key="6">
    <source>
        <dbReference type="EMBL" id="VFU00477.1"/>
    </source>
</evidence>
<evidence type="ECO:0000256" key="2">
    <source>
        <dbReference type="ARBA" id="ARBA00022840"/>
    </source>
</evidence>
<dbReference type="PANTHER" id="PTHR12755">
    <property type="entry name" value="CLEAVAGE/POLYADENYLATION FACTOR IA SUBUNIT CLP1P"/>
    <property type="match status" value="1"/>
</dbReference>
<dbReference type="InterPro" id="IPR038238">
    <property type="entry name" value="Clp1_C_sf"/>
</dbReference>
<evidence type="ECO:0000259" key="3">
    <source>
        <dbReference type="Pfam" id="PF06807"/>
    </source>
</evidence>
<dbReference type="GO" id="GO:0031124">
    <property type="term" value="P:mRNA 3'-end processing"/>
    <property type="evidence" value="ECO:0007669"/>
    <property type="project" value="InterPro"/>
</dbReference>
<dbReference type="GO" id="GO:0005634">
    <property type="term" value="C:nucleus"/>
    <property type="evidence" value="ECO:0007669"/>
    <property type="project" value="TreeGrafter"/>
</dbReference>
<keyword evidence="2" id="KW-0067">ATP-binding</keyword>
<dbReference type="Proteomes" id="UP000332933">
    <property type="component" value="Unassembled WGS sequence"/>
</dbReference>
<sequence length="344" mass="38217">MKLTPDGVAALLASLRVDASEKLTKGPTVLIAGPTDAGKSSLSRRLLWQALVERDHPILFADVDIGQGEISLPGTIGATEVSSSSMRSIDGVSPAVEDRERYGEMHNYPLQWTNELVYYIGHTNMSEKDWLFKWYISQLAARLSERQASGPQLAASGIVVNTCGWVEGQGYRLLLDCIRAFQPSHVLVLGDTKLYDQLVHEQAAPSVVMLPRSHQATRRSAAYRREARVAKIQQYFSRHVPPAMPFFQVQVPFDAAAFYRLVQNNRQEMQVKKETLIESMAHTIVAMCKTPPADAHLIRATVMGFLCIRSINKRSKTLVFVSPCAGTTLPSKHFLLGQIEWIAA</sequence>
<dbReference type="GO" id="GO:0005524">
    <property type="term" value="F:ATP binding"/>
    <property type="evidence" value="ECO:0007669"/>
    <property type="project" value="UniProtKB-KW"/>
</dbReference>
<dbReference type="GO" id="GO:0051731">
    <property type="term" value="F:polynucleotide 5'-hydroxyl-kinase activity"/>
    <property type="evidence" value="ECO:0007669"/>
    <property type="project" value="InterPro"/>
</dbReference>
<dbReference type="InterPro" id="IPR027417">
    <property type="entry name" value="P-loop_NTPase"/>
</dbReference>
<evidence type="ECO:0000313" key="5">
    <source>
        <dbReference type="EMBL" id="KAF0684183.1"/>
    </source>
</evidence>
<dbReference type="Pfam" id="PF06807">
    <property type="entry name" value="Clp1"/>
    <property type="match status" value="1"/>
</dbReference>
<dbReference type="EMBL" id="CAADRA010007339">
    <property type="protein sequence ID" value="VFU00477.1"/>
    <property type="molecule type" value="Genomic_DNA"/>
</dbReference>
<dbReference type="Gene3D" id="3.40.50.300">
    <property type="entry name" value="P-loop containing nucleotide triphosphate hydrolases"/>
    <property type="match status" value="1"/>
</dbReference>
<dbReference type="AlphaFoldDB" id="A0A485LQD9"/>
<evidence type="ECO:0000256" key="1">
    <source>
        <dbReference type="ARBA" id="ARBA00022741"/>
    </source>
</evidence>
<organism evidence="6 7">
    <name type="scientific">Aphanomyces stellatus</name>
    <dbReference type="NCBI Taxonomy" id="120398"/>
    <lineage>
        <taxon>Eukaryota</taxon>
        <taxon>Sar</taxon>
        <taxon>Stramenopiles</taxon>
        <taxon>Oomycota</taxon>
        <taxon>Saprolegniomycetes</taxon>
        <taxon>Saprolegniales</taxon>
        <taxon>Verrucalvaceae</taxon>
        <taxon>Aphanomyces</taxon>
    </lineage>
</organism>
<dbReference type="InterPro" id="IPR010655">
    <property type="entry name" value="Clp1_C"/>
</dbReference>
<dbReference type="OrthoDB" id="258143at2759"/>
<dbReference type="EMBL" id="VJMH01007313">
    <property type="protein sequence ID" value="KAF0684183.1"/>
    <property type="molecule type" value="Genomic_DNA"/>
</dbReference>
<evidence type="ECO:0000259" key="4">
    <source>
        <dbReference type="Pfam" id="PF16575"/>
    </source>
</evidence>
<dbReference type="GO" id="GO:0006388">
    <property type="term" value="P:tRNA splicing, via endonucleolytic cleavage and ligation"/>
    <property type="evidence" value="ECO:0007669"/>
    <property type="project" value="TreeGrafter"/>
</dbReference>
<name>A0A485LQD9_9STRA</name>
<accession>A0A485LQD9</accession>
<dbReference type="InterPro" id="IPR032319">
    <property type="entry name" value="CLP1_P"/>
</dbReference>
<dbReference type="Gene3D" id="2.40.30.330">
    <property type="entry name" value="Pre-mRNA cleavage complex subunit Clp1, C-terminal domain"/>
    <property type="match status" value="1"/>
</dbReference>
<gene>
    <name evidence="6" type="primary">Aste57867_23833</name>
    <name evidence="5" type="ORF">As57867_023760</name>
    <name evidence="6" type="ORF">ASTE57867_23833</name>
</gene>